<dbReference type="CDD" id="cd22285">
    <property type="entry name" value="HD_XLF_N"/>
    <property type="match status" value="1"/>
</dbReference>
<dbReference type="Proteomes" id="UP000054771">
    <property type="component" value="Unassembled WGS sequence"/>
</dbReference>
<keyword evidence="5" id="KW-0539">Nucleus</keyword>
<keyword evidence="12" id="KW-1185">Reference proteome</keyword>
<evidence type="ECO:0000256" key="4">
    <source>
        <dbReference type="ARBA" id="ARBA00023204"/>
    </source>
</evidence>
<evidence type="ECO:0000256" key="8">
    <source>
        <dbReference type="SAM" id="MobiDB-lite"/>
    </source>
</evidence>
<feature type="compositionally biased region" description="Polar residues" evidence="8">
    <location>
        <begin position="337"/>
        <end position="351"/>
    </location>
</feature>
<dbReference type="Pfam" id="PF09302">
    <property type="entry name" value="XLF"/>
    <property type="match status" value="1"/>
</dbReference>
<dbReference type="GO" id="GO:0045027">
    <property type="term" value="F:DNA end binding"/>
    <property type="evidence" value="ECO:0007669"/>
    <property type="project" value="TreeGrafter"/>
</dbReference>
<name>A0A0U5FVY2_ASPCI</name>
<evidence type="ECO:0000313" key="11">
    <source>
        <dbReference type="EMBL" id="CEL02765.1"/>
    </source>
</evidence>
<keyword evidence="4" id="KW-0234">DNA repair</keyword>
<dbReference type="InterPro" id="IPR052287">
    <property type="entry name" value="NHEJ_factor"/>
</dbReference>
<dbReference type="Gene3D" id="2.170.210.10">
    <property type="entry name" value="DNA double-strand break repair and VJ recombination XRCC4, N-terminal"/>
    <property type="match status" value="1"/>
</dbReference>
<dbReference type="OrthoDB" id="2155935at2759"/>
<evidence type="ECO:0000256" key="2">
    <source>
        <dbReference type="ARBA" id="ARBA00022763"/>
    </source>
</evidence>
<feature type="domain" description="XLF-like coiled-coil region" evidence="10">
    <location>
        <begin position="206"/>
        <end position="258"/>
    </location>
</feature>
<feature type="compositionally biased region" description="Pro residues" evidence="8">
    <location>
        <begin position="468"/>
        <end position="477"/>
    </location>
</feature>
<accession>A0A0U5FVY2</accession>
<comment type="similarity">
    <text evidence="6">Belongs to the XRCC4-XLF family. XLF subfamily.</text>
</comment>
<organism evidence="11 12">
    <name type="scientific">Aspergillus calidoustus</name>
    <dbReference type="NCBI Taxonomy" id="454130"/>
    <lineage>
        <taxon>Eukaryota</taxon>
        <taxon>Fungi</taxon>
        <taxon>Dikarya</taxon>
        <taxon>Ascomycota</taxon>
        <taxon>Pezizomycotina</taxon>
        <taxon>Eurotiomycetes</taxon>
        <taxon>Eurotiomycetidae</taxon>
        <taxon>Eurotiales</taxon>
        <taxon>Aspergillaceae</taxon>
        <taxon>Aspergillus</taxon>
        <taxon>Aspergillus subgen. Nidulantes</taxon>
    </lineage>
</organism>
<dbReference type="InterPro" id="IPR015381">
    <property type="entry name" value="XLF-like_N"/>
</dbReference>
<dbReference type="InterPro" id="IPR053829">
    <property type="entry name" value="XLF-like_CC"/>
</dbReference>
<dbReference type="GO" id="GO:0006303">
    <property type="term" value="P:double-strand break repair via nonhomologous end joining"/>
    <property type="evidence" value="ECO:0007669"/>
    <property type="project" value="UniProtKB-ARBA"/>
</dbReference>
<evidence type="ECO:0000259" key="9">
    <source>
        <dbReference type="Pfam" id="PF09302"/>
    </source>
</evidence>
<evidence type="ECO:0000256" key="7">
    <source>
        <dbReference type="ARBA" id="ARBA00044529"/>
    </source>
</evidence>
<dbReference type="PANTHER" id="PTHR32235">
    <property type="entry name" value="NON-HOMOLOGOUS END-JOINING FACTOR 1"/>
    <property type="match status" value="1"/>
</dbReference>
<evidence type="ECO:0000256" key="1">
    <source>
        <dbReference type="ARBA" id="ARBA00004123"/>
    </source>
</evidence>
<dbReference type="Pfam" id="PF21928">
    <property type="entry name" value="XLF_CC"/>
    <property type="match status" value="1"/>
</dbReference>
<dbReference type="GO" id="GO:0032807">
    <property type="term" value="C:DNA ligase IV complex"/>
    <property type="evidence" value="ECO:0007669"/>
    <property type="project" value="TreeGrafter"/>
</dbReference>
<keyword evidence="2" id="KW-0227">DNA damage</keyword>
<evidence type="ECO:0000313" key="12">
    <source>
        <dbReference type="Proteomes" id="UP000054771"/>
    </source>
</evidence>
<feature type="compositionally biased region" description="Basic and acidic residues" evidence="8">
    <location>
        <begin position="621"/>
        <end position="634"/>
    </location>
</feature>
<feature type="compositionally biased region" description="Acidic residues" evidence="8">
    <location>
        <begin position="366"/>
        <end position="382"/>
    </location>
</feature>
<proteinExistence type="inferred from homology"/>
<evidence type="ECO:0000256" key="5">
    <source>
        <dbReference type="ARBA" id="ARBA00023242"/>
    </source>
</evidence>
<dbReference type="AlphaFoldDB" id="A0A0U5FVY2"/>
<dbReference type="STRING" id="454130.A0A0U5FVY2"/>
<feature type="domain" description="XLF-like N-terminal" evidence="9">
    <location>
        <begin position="84"/>
        <end position="202"/>
    </location>
</feature>
<evidence type="ECO:0000256" key="6">
    <source>
        <dbReference type="ARBA" id="ARBA00025747"/>
    </source>
</evidence>
<feature type="region of interest" description="Disordered" evidence="8">
    <location>
        <begin position="321"/>
        <end position="693"/>
    </location>
</feature>
<comment type="subcellular location">
    <subcellularLocation>
        <location evidence="1">Nucleus</location>
    </subcellularLocation>
</comment>
<feature type="compositionally biased region" description="Acidic residues" evidence="8">
    <location>
        <begin position="403"/>
        <end position="415"/>
    </location>
</feature>
<sequence>MRVKARVRKKVGVSRCSVDSSCERREGGRKVCHLKVARALLPSPLGCLPACQQQLRLLTSSGIALSSLLLSITQKVRTIMSTAWQQLRLSNQGNLPPLLFKYSTTASGYELFMTDLSYIWSERLDRKAILKRADEEDTTIDPSEDPEQFEVLLQKIGEGLQNGPGSSSILTPKTHDKTQGFALTVTSKLPAPLRPLEWRLHLFREPQSSTTSHLLLPLIRAEGDRAARQQSLIEELGKKDWVLSKLFDKIEAMGIDLSTIFPGTSGLRSGRKGPTLAQAAKYIKGLAPFNEKSWLEEVDKSANDSGLVGNIVAAVSSQFSKESASLKPPPDEWWNDLTVSDSPTIISTPQKSNKKRQQTKPSLDAMDIDTDAGSETGDEEFERQETPPQLKKPTETPPKAVFEDADEETQSEDEDVRLPNRGKGKGKQLALEQQKSPAIRPKLAATGKSKGLGTIGGKKGAKPKPKEPSPAPAPSPPEAKAETTSPQTTKHQPLKPPLNEYDDGTTDDEPSKTTKANNDTRKTAPKPSRGLGVIGGKKKKEPEPEPEPEPETRSQSPSQAKPDEDSQSPDPDLRTQAQQTVSEPKKNKPIGKLGIIGGSKAKPKTNTKPRESVFPTPIWEKVGDEEKEDRKGLRESTPSALAPADRMVKKDTPAPPEPEREETEQERADRKREELKRQLEAKSKAPAKKKRRF</sequence>
<dbReference type="PANTHER" id="PTHR32235:SF1">
    <property type="entry name" value="NON-HOMOLOGOUS END-JOINING FACTOR 1"/>
    <property type="match status" value="1"/>
</dbReference>
<evidence type="ECO:0000259" key="10">
    <source>
        <dbReference type="Pfam" id="PF21928"/>
    </source>
</evidence>
<evidence type="ECO:0000256" key="3">
    <source>
        <dbReference type="ARBA" id="ARBA00023125"/>
    </source>
</evidence>
<dbReference type="EMBL" id="CDMC01000003">
    <property type="protein sequence ID" value="CEL02765.1"/>
    <property type="molecule type" value="Genomic_DNA"/>
</dbReference>
<dbReference type="InterPro" id="IPR038051">
    <property type="entry name" value="XRCC4-like_N_sf"/>
</dbReference>
<gene>
    <name evidence="11" type="ORF">ASPCAL03929</name>
</gene>
<protein>
    <recommendedName>
        <fullName evidence="7">Non-homologous end-joining factor 1</fullName>
    </recommendedName>
</protein>
<dbReference type="OMA" id="IKGVAPF"/>
<reference evidence="12" key="1">
    <citation type="journal article" date="2016" name="Genome Announc.">
        <title>Draft genome sequences of fungus Aspergillus calidoustus.</title>
        <authorList>
            <person name="Horn F."/>
            <person name="Linde J."/>
            <person name="Mattern D.J."/>
            <person name="Walther G."/>
            <person name="Guthke R."/>
            <person name="Scherlach K."/>
            <person name="Martin K."/>
            <person name="Brakhage A.A."/>
            <person name="Petzke L."/>
            <person name="Valiante V."/>
        </authorList>
    </citation>
    <scope>NUCLEOTIDE SEQUENCE [LARGE SCALE GENOMIC DNA]</scope>
    <source>
        <strain evidence="12">SF006504</strain>
    </source>
</reference>
<keyword evidence="3" id="KW-0238">DNA-binding</keyword>
<feature type="compositionally biased region" description="Basic and acidic residues" evidence="8">
    <location>
        <begin position="665"/>
        <end position="683"/>
    </location>
</feature>